<keyword evidence="3" id="KW-0238">DNA-binding</keyword>
<dbReference type="InterPro" id="IPR046347">
    <property type="entry name" value="bZIP_sf"/>
</dbReference>
<dbReference type="EMBL" id="JABAYA010000199">
    <property type="protein sequence ID" value="KAF7722361.1"/>
    <property type="molecule type" value="Genomic_DNA"/>
</dbReference>
<dbReference type="GO" id="GO:0000977">
    <property type="term" value="F:RNA polymerase II transcription regulatory region sequence-specific DNA binding"/>
    <property type="evidence" value="ECO:0007669"/>
    <property type="project" value="TreeGrafter"/>
</dbReference>
<protein>
    <recommendedName>
        <fullName evidence="8">BZIP domain-containing protein</fullName>
    </recommendedName>
</protein>
<feature type="region of interest" description="Disordered" evidence="7">
    <location>
        <begin position="105"/>
        <end position="126"/>
    </location>
</feature>
<feature type="compositionally biased region" description="Polar residues" evidence="7">
    <location>
        <begin position="72"/>
        <end position="81"/>
    </location>
</feature>
<dbReference type="Pfam" id="PF07716">
    <property type="entry name" value="bZIP_2"/>
    <property type="match status" value="1"/>
</dbReference>
<dbReference type="AlphaFoldDB" id="A0A8H7EMF2"/>
<name>A0A8H7EMF2_9FUNG</name>
<evidence type="ECO:0000256" key="3">
    <source>
        <dbReference type="ARBA" id="ARBA00023125"/>
    </source>
</evidence>
<evidence type="ECO:0000256" key="4">
    <source>
        <dbReference type="ARBA" id="ARBA00023163"/>
    </source>
</evidence>
<feature type="region of interest" description="Disordered" evidence="7">
    <location>
        <begin position="158"/>
        <end position="192"/>
    </location>
</feature>
<dbReference type="Proteomes" id="UP000605846">
    <property type="component" value="Unassembled WGS sequence"/>
</dbReference>
<gene>
    <name evidence="9" type="ORF">EC973_003206</name>
</gene>
<dbReference type="InterPro" id="IPR004827">
    <property type="entry name" value="bZIP"/>
</dbReference>
<dbReference type="PANTHER" id="PTHR13044:SF14">
    <property type="entry name" value="CRYPTOCEPHAL, ISOFORM A"/>
    <property type="match status" value="1"/>
</dbReference>
<reference evidence="9" key="1">
    <citation type="submission" date="2020-01" db="EMBL/GenBank/DDBJ databases">
        <title>Genome Sequencing of Three Apophysomyces-Like Fungal Strains Confirms a Novel Fungal Genus in the Mucoromycota with divergent Burkholderia-like Endosymbiotic Bacteria.</title>
        <authorList>
            <person name="Stajich J.E."/>
            <person name="Macias A.M."/>
            <person name="Carter-House D."/>
            <person name="Lovett B."/>
            <person name="Kasson L.R."/>
            <person name="Berry K."/>
            <person name="Grigoriev I."/>
            <person name="Chang Y."/>
            <person name="Spatafora J."/>
            <person name="Kasson M.T."/>
        </authorList>
    </citation>
    <scope>NUCLEOTIDE SEQUENCE</scope>
    <source>
        <strain evidence="9">NRRL A-21654</strain>
    </source>
</reference>
<dbReference type="OrthoDB" id="1939598at2759"/>
<accession>A0A8H7EMF2</accession>
<dbReference type="Gene3D" id="1.20.5.170">
    <property type="match status" value="1"/>
</dbReference>
<evidence type="ECO:0000313" key="9">
    <source>
        <dbReference type="EMBL" id="KAF7722361.1"/>
    </source>
</evidence>
<dbReference type="SMART" id="SM00338">
    <property type="entry name" value="BRLZ"/>
    <property type="match status" value="1"/>
</dbReference>
<comment type="subcellular location">
    <subcellularLocation>
        <location evidence="1">Nucleus</location>
    </subcellularLocation>
</comment>
<keyword evidence="6" id="KW-0175">Coiled coil</keyword>
<sequence length="254" mass="28836">MSYPYSPYTSPLESLVFDAPSEPSYSEHDAAAELALWTNAQFTFDVKPGVGIYDDEKKTNASSPSLPVHSSPIGQSQPTEQQENDMEPITYEKLVNYLDFELPQQQQQQQQQYQQQQSQSVGCPPRSLAPAIACSRQLLLPKPPVMDASNLTHWLTQPVSAQQKQKSTNKRTRENEDLTVASEDDKRRRNTAASARFRIKKKLREQAMEQTVRDMSAKSEALQNRVNELEMEVRWLRGLLIEKDVIKAKHSSTA</sequence>
<evidence type="ECO:0000259" key="8">
    <source>
        <dbReference type="PROSITE" id="PS50217"/>
    </source>
</evidence>
<evidence type="ECO:0000256" key="5">
    <source>
        <dbReference type="ARBA" id="ARBA00023242"/>
    </source>
</evidence>
<keyword evidence="2" id="KW-0805">Transcription regulation</keyword>
<evidence type="ECO:0000256" key="6">
    <source>
        <dbReference type="SAM" id="Coils"/>
    </source>
</evidence>
<organism evidence="9 10">
    <name type="scientific">Apophysomyces ossiformis</name>
    <dbReference type="NCBI Taxonomy" id="679940"/>
    <lineage>
        <taxon>Eukaryota</taxon>
        <taxon>Fungi</taxon>
        <taxon>Fungi incertae sedis</taxon>
        <taxon>Mucoromycota</taxon>
        <taxon>Mucoromycotina</taxon>
        <taxon>Mucoromycetes</taxon>
        <taxon>Mucorales</taxon>
        <taxon>Mucorineae</taxon>
        <taxon>Mucoraceae</taxon>
        <taxon>Apophysomyces</taxon>
    </lineage>
</organism>
<comment type="caution">
    <text evidence="9">The sequence shown here is derived from an EMBL/GenBank/DDBJ whole genome shotgun (WGS) entry which is preliminary data.</text>
</comment>
<evidence type="ECO:0000256" key="1">
    <source>
        <dbReference type="ARBA" id="ARBA00004123"/>
    </source>
</evidence>
<feature type="compositionally biased region" description="Low complexity" evidence="7">
    <location>
        <begin position="105"/>
        <end position="120"/>
    </location>
</feature>
<feature type="coiled-coil region" evidence="6">
    <location>
        <begin position="205"/>
        <end position="232"/>
    </location>
</feature>
<dbReference type="PROSITE" id="PS50217">
    <property type="entry name" value="BZIP"/>
    <property type="match status" value="1"/>
</dbReference>
<keyword evidence="5" id="KW-0539">Nucleus</keyword>
<keyword evidence="10" id="KW-1185">Reference proteome</keyword>
<dbReference type="CDD" id="cd14705">
    <property type="entry name" value="bZIP_Zip1"/>
    <property type="match status" value="1"/>
</dbReference>
<dbReference type="SUPFAM" id="SSF57959">
    <property type="entry name" value="Leucine zipper domain"/>
    <property type="match status" value="1"/>
</dbReference>
<evidence type="ECO:0000256" key="2">
    <source>
        <dbReference type="ARBA" id="ARBA00023015"/>
    </source>
</evidence>
<keyword evidence="4" id="KW-0804">Transcription</keyword>
<evidence type="ECO:0000313" key="10">
    <source>
        <dbReference type="Proteomes" id="UP000605846"/>
    </source>
</evidence>
<evidence type="ECO:0000256" key="7">
    <source>
        <dbReference type="SAM" id="MobiDB-lite"/>
    </source>
</evidence>
<feature type="domain" description="BZIP" evidence="8">
    <location>
        <begin position="186"/>
        <end position="243"/>
    </location>
</feature>
<proteinExistence type="predicted"/>
<dbReference type="GO" id="GO:0005634">
    <property type="term" value="C:nucleus"/>
    <property type="evidence" value="ECO:0007669"/>
    <property type="project" value="UniProtKB-SubCell"/>
</dbReference>
<feature type="region of interest" description="Disordered" evidence="7">
    <location>
        <begin position="55"/>
        <end position="85"/>
    </location>
</feature>
<dbReference type="PANTHER" id="PTHR13044">
    <property type="entry name" value="ACTIVATING TRANSCRIPTION FACTOR ATF 4/5"/>
    <property type="match status" value="1"/>
</dbReference>
<dbReference type="PROSITE" id="PS00036">
    <property type="entry name" value="BZIP_BASIC"/>
    <property type="match status" value="1"/>
</dbReference>
<dbReference type="GO" id="GO:0001228">
    <property type="term" value="F:DNA-binding transcription activator activity, RNA polymerase II-specific"/>
    <property type="evidence" value="ECO:0007669"/>
    <property type="project" value="TreeGrafter"/>
</dbReference>